<dbReference type="OrthoDB" id="9763107at2"/>
<evidence type="ECO:0000256" key="14">
    <source>
        <dbReference type="ARBA" id="ARBA00049954"/>
    </source>
</evidence>
<comment type="catalytic activity">
    <reaction evidence="13 15">
        <text>L-homoserine + ATP = O-phospho-L-homoserine + ADP + H(+)</text>
        <dbReference type="Rhea" id="RHEA:13985"/>
        <dbReference type="ChEBI" id="CHEBI:15378"/>
        <dbReference type="ChEBI" id="CHEBI:30616"/>
        <dbReference type="ChEBI" id="CHEBI:57476"/>
        <dbReference type="ChEBI" id="CHEBI:57590"/>
        <dbReference type="ChEBI" id="CHEBI:456216"/>
        <dbReference type="EC" id="2.7.1.39"/>
    </reaction>
</comment>
<dbReference type="eggNOG" id="COG0498">
    <property type="taxonomic scope" value="Bacteria"/>
</dbReference>
<feature type="modified residue" description="N6-(pyridoxal phosphate)lysine" evidence="16">
    <location>
        <position position="105"/>
    </location>
</feature>
<comment type="similarity">
    <text evidence="3">Belongs to the threonine synthase family.</text>
</comment>
<dbReference type="GO" id="GO:0004413">
    <property type="term" value="F:homoserine kinase activity"/>
    <property type="evidence" value="ECO:0007669"/>
    <property type="project" value="UniProtKB-UniRule"/>
</dbReference>
<evidence type="ECO:0000256" key="15">
    <source>
        <dbReference type="HAMAP-Rule" id="MF_00384"/>
    </source>
</evidence>
<dbReference type="PROSITE" id="PS00627">
    <property type="entry name" value="GHMP_KINASES_ATP"/>
    <property type="match status" value="1"/>
</dbReference>
<dbReference type="InterPro" id="IPR000870">
    <property type="entry name" value="Homoserine_kinase"/>
</dbReference>
<dbReference type="InterPro" id="IPR014721">
    <property type="entry name" value="Ribsml_uS5_D2-typ_fold_subgr"/>
</dbReference>
<dbReference type="NCBIfam" id="TIGR00260">
    <property type="entry name" value="thrC"/>
    <property type="match status" value="1"/>
</dbReference>
<dbReference type="InterPro" id="IPR036052">
    <property type="entry name" value="TrpB-like_PALP_sf"/>
</dbReference>
<dbReference type="Pfam" id="PF24857">
    <property type="entry name" value="THR4_C"/>
    <property type="match status" value="1"/>
</dbReference>
<comment type="pathway">
    <text evidence="2 15">Amino-acid biosynthesis; L-threonine biosynthesis; L-threonine from L-aspartate: step 4/5.</text>
</comment>
<dbReference type="GO" id="GO:0005524">
    <property type="term" value="F:ATP binding"/>
    <property type="evidence" value="ECO:0007669"/>
    <property type="project" value="UniProtKB-UniRule"/>
</dbReference>
<dbReference type="Pfam" id="PF00288">
    <property type="entry name" value="GHMP_kinases_N"/>
    <property type="match status" value="1"/>
</dbReference>
<dbReference type="Pfam" id="PF08544">
    <property type="entry name" value="GHMP_kinases_C"/>
    <property type="match status" value="1"/>
</dbReference>
<dbReference type="GO" id="GO:0004795">
    <property type="term" value="F:threonine synthase activity"/>
    <property type="evidence" value="ECO:0007669"/>
    <property type="project" value="UniProtKB-UniRule"/>
</dbReference>
<dbReference type="InterPro" id="IPR004450">
    <property type="entry name" value="Thr_synthase-like"/>
</dbReference>
<name>A0A095X4E5_9FIRM</name>
<dbReference type="SUPFAM" id="SSF55060">
    <property type="entry name" value="GHMP Kinase, C-terminal domain"/>
    <property type="match status" value="1"/>
</dbReference>
<keyword evidence="10 15" id="KW-0418">Kinase</keyword>
<evidence type="ECO:0000259" key="18">
    <source>
        <dbReference type="Pfam" id="PF08544"/>
    </source>
</evidence>
<dbReference type="PANTHER" id="PTHR43515">
    <property type="entry name" value="THREONINE SYNTHASE-LIKE 1"/>
    <property type="match status" value="1"/>
</dbReference>
<evidence type="ECO:0000256" key="3">
    <source>
        <dbReference type="ARBA" id="ARBA00005517"/>
    </source>
</evidence>
<evidence type="ECO:0000256" key="6">
    <source>
        <dbReference type="ARBA" id="ARBA00017858"/>
    </source>
</evidence>
<dbReference type="Gene3D" id="3.40.50.1100">
    <property type="match status" value="2"/>
</dbReference>
<evidence type="ECO:0000256" key="4">
    <source>
        <dbReference type="ARBA" id="ARBA00007370"/>
    </source>
</evidence>
<evidence type="ECO:0000256" key="7">
    <source>
        <dbReference type="ARBA" id="ARBA00022679"/>
    </source>
</evidence>
<evidence type="ECO:0000256" key="2">
    <source>
        <dbReference type="ARBA" id="ARBA00005015"/>
    </source>
</evidence>
<evidence type="ECO:0000256" key="1">
    <source>
        <dbReference type="ARBA" id="ARBA00001933"/>
    </source>
</evidence>
<keyword evidence="7 15" id="KW-0808">Transferase</keyword>
<evidence type="ECO:0000259" key="19">
    <source>
        <dbReference type="Pfam" id="PF14821"/>
    </source>
</evidence>
<dbReference type="InterPro" id="IPR020568">
    <property type="entry name" value="Ribosomal_Su5_D2-typ_SF"/>
</dbReference>
<evidence type="ECO:0000256" key="8">
    <source>
        <dbReference type="ARBA" id="ARBA00022697"/>
    </source>
</evidence>
<comment type="caution">
    <text evidence="20">The sequence shown here is derived from an EMBL/GenBank/DDBJ whole genome shotgun (WGS) entry which is preliminary data.</text>
</comment>
<dbReference type="RefSeq" id="WP_037327175.1">
    <property type="nucleotide sequence ID" value="NZ_JRMW01000029.1"/>
</dbReference>
<dbReference type="Gene3D" id="3.30.70.890">
    <property type="entry name" value="GHMP kinase, C-terminal domain"/>
    <property type="match status" value="1"/>
</dbReference>
<evidence type="ECO:0000256" key="11">
    <source>
        <dbReference type="ARBA" id="ARBA00022840"/>
    </source>
</evidence>
<comment type="subcellular location">
    <subcellularLocation>
        <location evidence="15">Cytoplasm</location>
    </subcellularLocation>
</comment>
<dbReference type="GO" id="GO:0005737">
    <property type="term" value="C:cytoplasm"/>
    <property type="evidence" value="ECO:0007669"/>
    <property type="project" value="UniProtKB-SubCell"/>
</dbReference>
<dbReference type="GO" id="GO:0009088">
    <property type="term" value="P:threonine biosynthetic process"/>
    <property type="evidence" value="ECO:0007669"/>
    <property type="project" value="UniProtKB-UniRule"/>
</dbReference>
<evidence type="ECO:0000256" key="12">
    <source>
        <dbReference type="ARBA" id="ARBA00022898"/>
    </source>
</evidence>
<dbReference type="Proteomes" id="UP000029579">
    <property type="component" value="Unassembled WGS sequence"/>
</dbReference>
<reference evidence="20 21" key="1">
    <citation type="submission" date="2014-07" db="EMBL/GenBank/DDBJ databases">
        <authorList>
            <person name="McCorrison J."/>
            <person name="Sanka R."/>
            <person name="Torralba M."/>
            <person name="Gillis M."/>
            <person name="Haft D.H."/>
            <person name="Methe B."/>
            <person name="Sutton G."/>
            <person name="Nelson K.E."/>
        </authorList>
    </citation>
    <scope>NUCLEOTIDE SEQUENCE [LARGE SCALE GENOMIC DNA]</scope>
    <source>
        <strain evidence="20 21">S7-1-13</strain>
    </source>
</reference>
<evidence type="ECO:0000256" key="9">
    <source>
        <dbReference type="ARBA" id="ARBA00022741"/>
    </source>
</evidence>
<evidence type="ECO:0000259" key="17">
    <source>
        <dbReference type="Pfam" id="PF00288"/>
    </source>
</evidence>
<evidence type="ECO:0000256" key="13">
    <source>
        <dbReference type="ARBA" id="ARBA00049375"/>
    </source>
</evidence>
<keyword evidence="15" id="KW-0028">Amino-acid biosynthesis</keyword>
<dbReference type="InterPro" id="IPR013750">
    <property type="entry name" value="GHMP_kinase_C_dom"/>
</dbReference>
<evidence type="ECO:0000256" key="5">
    <source>
        <dbReference type="ARBA" id="ARBA00012078"/>
    </source>
</evidence>
<dbReference type="Pfam" id="PF14821">
    <property type="entry name" value="Thr_synth_N"/>
    <property type="match status" value="1"/>
</dbReference>
<dbReference type="PANTHER" id="PTHR43515:SF1">
    <property type="entry name" value="THREONINE SYNTHASE-LIKE 1"/>
    <property type="match status" value="1"/>
</dbReference>
<comment type="similarity">
    <text evidence="4 15">Belongs to the GHMP kinase family. Homoserine kinase subfamily.</text>
</comment>
<feature type="binding site" evidence="15">
    <location>
        <begin position="553"/>
        <end position="563"/>
    </location>
    <ligand>
        <name>ATP</name>
        <dbReference type="ChEBI" id="CHEBI:30616"/>
    </ligand>
</feature>
<keyword evidence="15" id="KW-0963">Cytoplasm</keyword>
<feature type="domain" description="GHMP kinase C-terminal" evidence="18">
    <location>
        <begin position="670"/>
        <end position="732"/>
    </location>
</feature>
<comment type="cofactor">
    <cofactor evidence="1 16">
        <name>pyridoxal 5'-phosphate</name>
        <dbReference type="ChEBI" id="CHEBI:597326"/>
    </cofactor>
</comment>
<accession>A0A095X4E5</accession>
<gene>
    <name evidence="15" type="primary">thrB</name>
    <name evidence="20" type="ORF">HMPREF1630_03885</name>
</gene>
<dbReference type="InterPro" id="IPR036554">
    <property type="entry name" value="GHMP_kinase_C_sf"/>
</dbReference>
<evidence type="ECO:0000256" key="16">
    <source>
        <dbReference type="PIRSR" id="PIRSR604450-51"/>
    </source>
</evidence>
<feature type="domain" description="GHMP kinase N-terminal" evidence="17">
    <location>
        <begin position="524"/>
        <end position="606"/>
    </location>
</feature>
<keyword evidence="9 15" id="KW-0547">Nucleotide-binding</keyword>
<dbReference type="Gene3D" id="3.30.230.10">
    <property type="match status" value="1"/>
</dbReference>
<dbReference type="PRINTS" id="PR00958">
    <property type="entry name" value="HOMSERKINASE"/>
</dbReference>
<evidence type="ECO:0000256" key="10">
    <source>
        <dbReference type="ARBA" id="ARBA00022777"/>
    </source>
</evidence>
<dbReference type="InterPro" id="IPR006203">
    <property type="entry name" value="GHMP_knse_ATP-bd_CS"/>
</dbReference>
<keyword evidence="12 16" id="KW-0663">Pyridoxal phosphate</keyword>
<dbReference type="SUPFAM" id="SSF54211">
    <property type="entry name" value="Ribosomal protein S5 domain 2-like"/>
    <property type="match status" value="1"/>
</dbReference>
<evidence type="ECO:0000313" key="20">
    <source>
        <dbReference type="EMBL" id="KGF04546.1"/>
    </source>
</evidence>
<sequence length="764" mass="84937">MKFLSTRDSLLRISAREAIVKGISDDGGLFVPEYFPTFDISENLNLSYTEMAHKVLSLYLTDFDSDELLDLIEKSYQTFEDEIVKVAYQKDYYLELYHGRTSAFKDFALCLLPNLLAYAKKSLGIKDKTLILTATSGDTGKAALEGFYNTEAIDILVLYPTEGVSDIQKTQMDSTASLNSKVIAIDGNFDDAQTAVKKIFNDEAIKKELKKKNTYLSSANSINIGRLLPQIVYYFYSYANLVNNKKISVGDKLSFCVPTGNFGDILAGFYAKQMGLPVDKLIIASNDNNVLTDFFTTGTYDANRELIKTISPSMDILVSSNLERLIFHKSSAEVVREKMRDLKEKGSFTFSGDFSEFLSGYATKEDTEQTIKKVYQDEGYLIDPHTSVAKAVVDKLGLSKTVILSTASPYKFASSVLKALGENPVADEFENIKTLYEKTRVKIPREIGKLKGKKIIHKTKIKKDEIADEVLKFAGRGKRISVPATSANLGPGFDALGVAVGLYNTCEFKLTNDDEGFRQNLKENLIYQAYKKTFDTYKENPKPIAFDLDADIPISRGLGSSAACIVMGIMAAFYVMGMDIDKKEILKIATAIEGHPDNVAPAIFGGTVVSILEDEEVFLEKIGISDKFKFLALIPDFKLSTREAREVLPESYPKADAVFNISRVAMLVLALQSGDENNLKIALQDKIHQPYRYKLIPEIEKIEQIIKESDVLASYLSGAGSTIMLVLKADDDISEKAIREKLEILSNSYQLKALAIDKKGAFII</sequence>
<dbReference type="UniPathway" id="UPA00050">
    <property type="reaction ID" value="UER00064"/>
</dbReference>
<feature type="domain" description="Threonine synthase N-terminal" evidence="19">
    <location>
        <begin position="2"/>
        <end position="76"/>
    </location>
</feature>
<dbReference type="eggNOG" id="COG0083">
    <property type="taxonomic scope" value="Bacteria"/>
</dbReference>
<dbReference type="InterPro" id="IPR006204">
    <property type="entry name" value="GHMP_kinase_N_dom"/>
</dbReference>
<dbReference type="NCBIfam" id="TIGR00191">
    <property type="entry name" value="thrB"/>
    <property type="match status" value="1"/>
</dbReference>
<keyword evidence="8 15" id="KW-0791">Threonine biosynthesis</keyword>
<organism evidence="20 21">
    <name type="scientific">Anaerococcus lactolyticus S7-1-13</name>
    <dbReference type="NCBI Taxonomy" id="1284686"/>
    <lineage>
        <taxon>Bacteria</taxon>
        <taxon>Bacillati</taxon>
        <taxon>Bacillota</taxon>
        <taxon>Tissierellia</taxon>
        <taxon>Tissierellales</taxon>
        <taxon>Peptoniphilaceae</taxon>
        <taxon>Anaerococcus</taxon>
    </lineage>
</organism>
<dbReference type="EMBL" id="JRMW01000029">
    <property type="protein sequence ID" value="KGF04546.1"/>
    <property type="molecule type" value="Genomic_DNA"/>
</dbReference>
<evidence type="ECO:0000313" key="21">
    <source>
        <dbReference type="Proteomes" id="UP000029579"/>
    </source>
</evidence>
<dbReference type="Gene3D" id="3.90.1380.10">
    <property type="entry name" value="Threonine synthase, N-terminal domain"/>
    <property type="match status" value="1"/>
</dbReference>
<keyword evidence="11 15" id="KW-0067">ATP-binding</keyword>
<dbReference type="SUPFAM" id="SSF53686">
    <property type="entry name" value="Tryptophan synthase beta subunit-like PLP-dependent enzymes"/>
    <property type="match status" value="1"/>
</dbReference>
<protein>
    <recommendedName>
        <fullName evidence="6 15">Homoserine kinase</fullName>
        <shortName evidence="15">HK</shortName>
        <shortName evidence="15">HSK</shortName>
        <ecNumber evidence="5 15">2.7.1.39</ecNumber>
    </recommendedName>
</protein>
<proteinExistence type="inferred from homology"/>
<dbReference type="InterPro" id="IPR029144">
    <property type="entry name" value="Thr_synth_N"/>
</dbReference>
<dbReference type="InterPro" id="IPR037158">
    <property type="entry name" value="Thr_synth_N_sf"/>
</dbReference>
<dbReference type="EC" id="2.7.1.39" evidence="5 15"/>
<dbReference type="AlphaFoldDB" id="A0A095X4E5"/>
<dbReference type="HAMAP" id="MF_00384">
    <property type="entry name" value="Homoser_kinase"/>
    <property type="match status" value="1"/>
</dbReference>
<comment type="function">
    <text evidence="14 15">Catalyzes the ATP-dependent phosphorylation of L-homoserine to L-homoserine phosphate.</text>
</comment>